<name>A0A0C3NFA1_PISTI</name>
<reference evidence="2" key="2">
    <citation type="submission" date="2015-01" db="EMBL/GenBank/DDBJ databases">
        <title>Evolutionary Origins and Diversification of the Mycorrhizal Mutualists.</title>
        <authorList>
            <consortium name="DOE Joint Genome Institute"/>
            <consortium name="Mycorrhizal Genomics Consortium"/>
            <person name="Kohler A."/>
            <person name="Kuo A."/>
            <person name="Nagy L.G."/>
            <person name="Floudas D."/>
            <person name="Copeland A."/>
            <person name="Barry K.W."/>
            <person name="Cichocki N."/>
            <person name="Veneault-Fourrey C."/>
            <person name="LaButti K."/>
            <person name="Lindquist E.A."/>
            <person name="Lipzen A."/>
            <person name="Lundell T."/>
            <person name="Morin E."/>
            <person name="Murat C."/>
            <person name="Riley R."/>
            <person name="Ohm R."/>
            <person name="Sun H."/>
            <person name="Tunlid A."/>
            <person name="Henrissat B."/>
            <person name="Grigoriev I.V."/>
            <person name="Hibbett D.S."/>
            <person name="Martin F."/>
        </authorList>
    </citation>
    <scope>NUCLEOTIDE SEQUENCE [LARGE SCALE GENOMIC DNA]</scope>
    <source>
        <strain evidence="2">Marx 270</strain>
    </source>
</reference>
<accession>A0A0C3NFA1</accession>
<organism evidence="1 2">
    <name type="scientific">Pisolithus tinctorius Marx 270</name>
    <dbReference type="NCBI Taxonomy" id="870435"/>
    <lineage>
        <taxon>Eukaryota</taxon>
        <taxon>Fungi</taxon>
        <taxon>Dikarya</taxon>
        <taxon>Basidiomycota</taxon>
        <taxon>Agaricomycotina</taxon>
        <taxon>Agaricomycetes</taxon>
        <taxon>Agaricomycetidae</taxon>
        <taxon>Boletales</taxon>
        <taxon>Sclerodermatineae</taxon>
        <taxon>Pisolithaceae</taxon>
        <taxon>Pisolithus</taxon>
    </lineage>
</organism>
<keyword evidence="2" id="KW-1185">Reference proteome</keyword>
<dbReference type="AlphaFoldDB" id="A0A0C3NFA1"/>
<evidence type="ECO:0000313" key="2">
    <source>
        <dbReference type="Proteomes" id="UP000054217"/>
    </source>
</evidence>
<dbReference type="HOGENOM" id="CLU_3074398_0_0_1"/>
<evidence type="ECO:0000313" key="1">
    <source>
        <dbReference type="EMBL" id="KIN99734.1"/>
    </source>
</evidence>
<reference evidence="1 2" key="1">
    <citation type="submission" date="2014-04" db="EMBL/GenBank/DDBJ databases">
        <authorList>
            <consortium name="DOE Joint Genome Institute"/>
            <person name="Kuo A."/>
            <person name="Kohler A."/>
            <person name="Costa M.D."/>
            <person name="Nagy L.G."/>
            <person name="Floudas D."/>
            <person name="Copeland A."/>
            <person name="Barry K.W."/>
            <person name="Cichocki N."/>
            <person name="Veneault-Fourrey C."/>
            <person name="LaButti K."/>
            <person name="Lindquist E.A."/>
            <person name="Lipzen A."/>
            <person name="Lundell T."/>
            <person name="Morin E."/>
            <person name="Murat C."/>
            <person name="Sun H."/>
            <person name="Tunlid A."/>
            <person name="Henrissat B."/>
            <person name="Grigoriev I.V."/>
            <person name="Hibbett D.S."/>
            <person name="Martin F."/>
            <person name="Nordberg H.P."/>
            <person name="Cantor M.N."/>
            <person name="Hua S.X."/>
        </authorList>
    </citation>
    <scope>NUCLEOTIDE SEQUENCE [LARGE SCALE GENOMIC DNA]</scope>
    <source>
        <strain evidence="1 2">Marx 270</strain>
    </source>
</reference>
<gene>
    <name evidence="1" type="ORF">M404DRAFT_154526</name>
</gene>
<protein>
    <submittedName>
        <fullName evidence="1">Uncharacterized protein</fullName>
    </submittedName>
</protein>
<sequence length="53" mass="5975">ALRVLNSRTQQRINAPPIPGTLLIVPSIGDQLARWTSELPLRPYILILSHMFP</sequence>
<dbReference type="Proteomes" id="UP000054217">
    <property type="component" value="Unassembled WGS sequence"/>
</dbReference>
<dbReference type="InParanoid" id="A0A0C3NFA1"/>
<dbReference type="EMBL" id="KN832002">
    <property type="protein sequence ID" value="KIN99734.1"/>
    <property type="molecule type" value="Genomic_DNA"/>
</dbReference>
<proteinExistence type="predicted"/>
<feature type="non-terminal residue" evidence="1">
    <location>
        <position position="1"/>
    </location>
</feature>